<dbReference type="Gene3D" id="3.60.110.10">
    <property type="entry name" value="Carbon-nitrogen hydrolase"/>
    <property type="match status" value="1"/>
</dbReference>
<gene>
    <name evidence="3" type="ORF">QFZ36_001997</name>
</gene>
<evidence type="ECO:0000313" key="3">
    <source>
        <dbReference type="EMBL" id="MDQ0674436.1"/>
    </source>
</evidence>
<comment type="caution">
    <text evidence="3">The sequence shown here is derived from an EMBL/GenBank/DDBJ whole genome shotgun (WGS) entry which is preliminary data.</text>
</comment>
<evidence type="ECO:0000313" key="4">
    <source>
        <dbReference type="Proteomes" id="UP001236806"/>
    </source>
</evidence>
<organism evidence="3 4">
    <name type="scientific">Pseudarthrobacter siccitolerans</name>
    <dbReference type="NCBI Taxonomy" id="861266"/>
    <lineage>
        <taxon>Bacteria</taxon>
        <taxon>Bacillati</taxon>
        <taxon>Actinomycetota</taxon>
        <taxon>Actinomycetes</taxon>
        <taxon>Micrococcales</taxon>
        <taxon>Micrococcaceae</taxon>
        <taxon>Pseudarthrobacter</taxon>
    </lineage>
</organism>
<name>A0ABU0PME1_9MICC</name>
<evidence type="ECO:0000256" key="1">
    <source>
        <dbReference type="ARBA" id="ARBA00022801"/>
    </source>
</evidence>
<dbReference type="GO" id="GO:0047417">
    <property type="term" value="F:N-carbamoyl-D-amino acid hydrolase activity"/>
    <property type="evidence" value="ECO:0007669"/>
    <property type="project" value="UniProtKB-EC"/>
</dbReference>
<dbReference type="InterPro" id="IPR050345">
    <property type="entry name" value="Aliph_Amidase/BUP"/>
</dbReference>
<dbReference type="PROSITE" id="PS50263">
    <property type="entry name" value="CN_HYDROLASE"/>
    <property type="match status" value="1"/>
</dbReference>
<dbReference type="SUPFAM" id="SSF56317">
    <property type="entry name" value="Carbon-nitrogen hydrolase"/>
    <property type="match status" value="1"/>
</dbReference>
<dbReference type="Proteomes" id="UP001236806">
    <property type="component" value="Unassembled WGS sequence"/>
</dbReference>
<dbReference type="InterPro" id="IPR003010">
    <property type="entry name" value="C-N_Hydrolase"/>
</dbReference>
<dbReference type="EC" id="3.5.1.77" evidence="3"/>
<evidence type="ECO:0000259" key="2">
    <source>
        <dbReference type="PROSITE" id="PS50263"/>
    </source>
</evidence>
<dbReference type="InterPro" id="IPR036526">
    <property type="entry name" value="C-N_Hydrolase_sf"/>
</dbReference>
<accession>A0ABU0PME1</accession>
<dbReference type="Pfam" id="PF00795">
    <property type="entry name" value="CN_hydrolase"/>
    <property type="match status" value="1"/>
</dbReference>
<dbReference type="PANTHER" id="PTHR43674">
    <property type="entry name" value="NITRILASE C965.09-RELATED"/>
    <property type="match status" value="1"/>
</dbReference>
<keyword evidence="4" id="KW-1185">Reference proteome</keyword>
<sequence length="304" mass="33726">MSTRTLTVSAAQLGPVPRSATRAETLARLIRLLEAAAAEGAELVVFPEAALTPFFPHWLVKDEVELRSYFEEDIPGTGTQALFDAARTLGVAFVLGYAERTRDERQFNTAAFVDENGRVIHRYRKVHLPGFRDFQPGTPFQNLEKKYFEVGDLGFGVQAWRNTRIGLAICNDRRWAETYRVLALAGAEVVCLGYNTPASNPHLPESDNLTDFHNHLSMQAGAYQNSMWVIGTAKAGTEEGVSQIGGSAIIAPSGEIVAVARTLDDEIVTAEIDLDMVIRYRRDVFNFSQHRRPEHYTSITRPGA</sequence>
<dbReference type="EMBL" id="JAUSXB010000001">
    <property type="protein sequence ID" value="MDQ0674436.1"/>
    <property type="molecule type" value="Genomic_DNA"/>
</dbReference>
<protein>
    <submittedName>
        <fullName evidence="3">Amidohydrolase</fullName>
        <ecNumber evidence="3">3.5.1.77</ecNumber>
    </submittedName>
</protein>
<feature type="domain" description="CN hydrolase" evidence="2">
    <location>
        <begin position="6"/>
        <end position="274"/>
    </location>
</feature>
<dbReference type="RefSeq" id="WP_306636007.1">
    <property type="nucleotide sequence ID" value="NZ_JAUSXB010000001.1"/>
</dbReference>
<reference evidence="3 4" key="1">
    <citation type="submission" date="2023-07" db="EMBL/GenBank/DDBJ databases">
        <title>Comparative genomics of wheat-associated soil bacteria to identify genetic determinants of phenazine resistance.</title>
        <authorList>
            <person name="Mouncey N."/>
        </authorList>
    </citation>
    <scope>NUCLEOTIDE SEQUENCE [LARGE SCALE GENOMIC DNA]</scope>
    <source>
        <strain evidence="3 4">W1I3</strain>
    </source>
</reference>
<dbReference type="PANTHER" id="PTHR43674:SF12">
    <property type="entry name" value="NITRILASE C965.09-RELATED"/>
    <property type="match status" value="1"/>
</dbReference>
<keyword evidence="1 3" id="KW-0378">Hydrolase</keyword>
<proteinExistence type="predicted"/>